<evidence type="ECO:0000256" key="1">
    <source>
        <dbReference type="SAM" id="MobiDB-lite"/>
    </source>
</evidence>
<sequence>MPCEQTPWQPTPGPSGTRWSEHLSRGPSQHDEPPIPGLSPSSKPPEDVPTCEPEPEVALTQFTEDPFAFPATPRSIIIIDNTPIGSLTPPPSPHSHNDARQEFINLKPTLMIPQGIIQKSWWSIAACST</sequence>
<gene>
    <name evidence="2" type="ORF">O181_044630</name>
</gene>
<accession>A0A9Q3DKE2</accession>
<evidence type="ECO:0000313" key="3">
    <source>
        <dbReference type="Proteomes" id="UP000765509"/>
    </source>
</evidence>
<feature type="region of interest" description="Disordered" evidence="1">
    <location>
        <begin position="1"/>
        <end position="53"/>
    </location>
</feature>
<feature type="compositionally biased region" description="Basic and acidic residues" evidence="1">
    <location>
        <begin position="19"/>
        <end position="33"/>
    </location>
</feature>
<name>A0A9Q3DKE2_9BASI</name>
<dbReference type="Proteomes" id="UP000765509">
    <property type="component" value="Unassembled WGS sequence"/>
</dbReference>
<proteinExistence type="predicted"/>
<evidence type="ECO:0000313" key="2">
    <source>
        <dbReference type="EMBL" id="MBW0504915.1"/>
    </source>
</evidence>
<reference evidence="2" key="1">
    <citation type="submission" date="2021-03" db="EMBL/GenBank/DDBJ databases">
        <title>Draft genome sequence of rust myrtle Austropuccinia psidii MF-1, a brazilian biotype.</title>
        <authorList>
            <person name="Quecine M.C."/>
            <person name="Pachon D.M.R."/>
            <person name="Bonatelli M.L."/>
            <person name="Correr F.H."/>
            <person name="Franceschini L.M."/>
            <person name="Leite T.F."/>
            <person name="Margarido G.R.A."/>
            <person name="Almeida C.A."/>
            <person name="Ferrarezi J.A."/>
            <person name="Labate C.A."/>
        </authorList>
    </citation>
    <scope>NUCLEOTIDE SEQUENCE</scope>
    <source>
        <strain evidence="2">MF-1</strain>
    </source>
</reference>
<protein>
    <submittedName>
        <fullName evidence="2">Uncharacterized protein</fullName>
    </submittedName>
</protein>
<dbReference type="EMBL" id="AVOT02018217">
    <property type="protein sequence ID" value="MBW0504915.1"/>
    <property type="molecule type" value="Genomic_DNA"/>
</dbReference>
<dbReference type="AlphaFoldDB" id="A0A9Q3DKE2"/>
<keyword evidence="3" id="KW-1185">Reference proteome</keyword>
<organism evidence="2 3">
    <name type="scientific">Austropuccinia psidii MF-1</name>
    <dbReference type="NCBI Taxonomy" id="1389203"/>
    <lineage>
        <taxon>Eukaryota</taxon>
        <taxon>Fungi</taxon>
        <taxon>Dikarya</taxon>
        <taxon>Basidiomycota</taxon>
        <taxon>Pucciniomycotina</taxon>
        <taxon>Pucciniomycetes</taxon>
        <taxon>Pucciniales</taxon>
        <taxon>Sphaerophragmiaceae</taxon>
        <taxon>Austropuccinia</taxon>
    </lineage>
</organism>
<comment type="caution">
    <text evidence="2">The sequence shown here is derived from an EMBL/GenBank/DDBJ whole genome shotgun (WGS) entry which is preliminary data.</text>
</comment>